<dbReference type="Proteomes" id="UP000218267">
    <property type="component" value="Chromosome"/>
</dbReference>
<evidence type="ECO:0000259" key="1">
    <source>
        <dbReference type="SMART" id="SM00642"/>
    </source>
</evidence>
<dbReference type="PANTHER" id="PTHR10357:SF205">
    <property type="entry name" value="O-GLYCOSYL HYDROLASE FAMILY 13"/>
    <property type="match status" value="1"/>
</dbReference>
<dbReference type="Pfam" id="PF00128">
    <property type="entry name" value="Alpha-amylase"/>
    <property type="match status" value="1"/>
</dbReference>
<protein>
    <submittedName>
        <fullName evidence="2">Alpha-amylase</fullName>
    </submittedName>
</protein>
<dbReference type="Pfam" id="PF02806">
    <property type="entry name" value="Alpha-amylase_C"/>
    <property type="match status" value="1"/>
</dbReference>
<dbReference type="InterPro" id="IPR006048">
    <property type="entry name" value="A-amylase/branching_C"/>
</dbReference>
<dbReference type="GO" id="GO:0043169">
    <property type="term" value="F:cation binding"/>
    <property type="evidence" value="ECO:0007669"/>
    <property type="project" value="InterPro"/>
</dbReference>
<dbReference type="InterPro" id="IPR006047">
    <property type="entry name" value="GH13_cat_dom"/>
</dbReference>
<evidence type="ECO:0000313" key="3">
    <source>
        <dbReference type="Proteomes" id="UP000218267"/>
    </source>
</evidence>
<dbReference type="Gene3D" id="2.60.40.1180">
    <property type="entry name" value="Golgi alpha-mannosidase II"/>
    <property type="match status" value="1"/>
</dbReference>
<dbReference type="GO" id="GO:0009313">
    <property type="term" value="P:oligosaccharide catabolic process"/>
    <property type="evidence" value="ECO:0007669"/>
    <property type="project" value="TreeGrafter"/>
</dbReference>
<keyword evidence="3" id="KW-1185">Reference proteome</keyword>
<dbReference type="PANTHER" id="PTHR10357">
    <property type="entry name" value="ALPHA-AMYLASE FAMILY MEMBER"/>
    <property type="match status" value="1"/>
</dbReference>
<accession>A0A1Y1CNV9</accession>
<sequence>MTDQKPIIYQLVPRLFGNKNTKFVVNGSRSENGTGKFNDISNKALQEIKKLGITHVWYTGILEHAIVEGYPDAGIPHGNPLVIKGKAGSPYAIRDYYDVNSDLAEDVNQRIEEFQNLLTRTHQNKMKVIIDFVPNHLAREYHSDVKPKGISDFGEEDNSGVGFAPNNNFYYLPHEHLHLSDEIRKHFPNIDYLEFPAKATGNDQFTANPQLNDWYETVKLNYGVDYQNNHSLHFDPIPNTWIKMKNILLYWAEKGVDGFRCDMAEMVPVEFWHWVIEEIKSAFPEILFIAEVYNPYLYEAYIKTGKFDYLYDKVGLYDTLKGIIRSERPARDISQCWQSLNNLDEYMLRFLENHDEQRLASPYFASDPIKALPAMMLSVCFNKGAAMIYSGQEFAETGMEESGYSGSDGRSTIFDYWNLPEHQKWMNDGKFDGELLSDQQKNLQNAYRDILKHAQLPAISQGEFYDIMWQNTDLSIFNSDKVYAFLRHTAEQKVLVICNFDSNNQHIQVKIPAHAMEVMNIPRPIELHFNKLFSEEEYRLSSNEVAEIGLPLSIPGHQYLLLEINV</sequence>
<dbReference type="AlphaFoldDB" id="A0A1Y1CNV9"/>
<feature type="domain" description="Glycosyl hydrolase family 13 catalytic" evidence="1">
    <location>
        <begin position="10"/>
        <end position="432"/>
    </location>
</feature>
<reference evidence="3" key="2">
    <citation type="journal article" date="2020" name="Antonie Van Leeuwenhoek">
        <title>Labilibaculum antarcticum sp. nov., a novel facultative anaerobic, psychrotorelant bacterium isolated from marine sediment of Antarctica.</title>
        <authorList>
            <person name="Watanabe M."/>
            <person name="Kojima H."/>
            <person name="Fukui M."/>
        </authorList>
    </citation>
    <scope>NUCLEOTIDE SEQUENCE [LARGE SCALE GENOMIC DNA]</scope>
    <source>
        <strain evidence="3">SPP2</strain>
    </source>
</reference>
<dbReference type="SUPFAM" id="SSF51445">
    <property type="entry name" value="(Trans)glycosidases"/>
    <property type="match status" value="1"/>
</dbReference>
<dbReference type="CDD" id="cd11349">
    <property type="entry name" value="AmyAc_3"/>
    <property type="match status" value="1"/>
</dbReference>
<evidence type="ECO:0000313" key="2">
    <source>
        <dbReference type="EMBL" id="BAX81954.1"/>
    </source>
</evidence>
<dbReference type="SUPFAM" id="SSF51011">
    <property type="entry name" value="Glycosyl hydrolase domain"/>
    <property type="match status" value="1"/>
</dbReference>
<proteinExistence type="predicted"/>
<dbReference type="OrthoDB" id="9805159at2"/>
<name>A0A1Y1CNV9_9BACT</name>
<dbReference type="InterPro" id="IPR017853">
    <property type="entry name" value="GH"/>
</dbReference>
<organism evidence="2 3">
    <name type="scientific">Labilibaculum antarcticum</name>
    <dbReference type="NCBI Taxonomy" id="1717717"/>
    <lineage>
        <taxon>Bacteria</taxon>
        <taxon>Pseudomonadati</taxon>
        <taxon>Bacteroidota</taxon>
        <taxon>Bacteroidia</taxon>
        <taxon>Marinilabiliales</taxon>
        <taxon>Marinifilaceae</taxon>
        <taxon>Labilibaculum</taxon>
    </lineage>
</organism>
<dbReference type="KEGG" id="mbas:ALGA_3662"/>
<dbReference type="EMBL" id="AP018042">
    <property type="protein sequence ID" value="BAX81954.1"/>
    <property type="molecule type" value="Genomic_DNA"/>
</dbReference>
<dbReference type="InterPro" id="IPR013780">
    <property type="entry name" value="Glyco_hydro_b"/>
</dbReference>
<dbReference type="SMART" id="SM00642">
    <property type="entry name" value="Aamy"/>
    <property type="match status" value="1"/>
</dbReference>
<gene>
    <name evidence="2" type="ORF">ALGA_3662</name>
</gene>
<dbReference type="Gene3D" id="3.20.20.80">
    <property type="entry name" value="Glycosidases"/>
    <property type="match status" value="2"/>
</dbReference>
<dbReference type="GO" id="GO:0004556">
    <property type="term" value="F:alpha-amylase activity"/>
    <property type="evidence" value="ECO:0007669"/>
    <property type="project" value="TreeGrafter"/>
</dbReference>
<reference evidence="2 3" key="1">
    <citation type="journal article" date="2018" name="Mar. Genomics">
        <title>Complete genome sequence of Marinifilaceae bacterium strain SPP2, isolated from the Antarctic marine sediment.</title>
        <authorList>
            <person name="Watanabe M."/>
            <person name="Kojima H."/>
            <person name="Fukui M."/>
        </authorList>
    </citation>
    <scope>NUCLEOTIDE SEQUENCE [LARGE SCALE GENOMIC DNA]</scope>
    <source>
        <strain evidence="2 3">SPP2</strain>
    </source>
</reference>
<dbReference type="RefSeq" id="WP_096431839.1">
    <property type="nucleotide sequence ID" value="NZ_AP018042.1"/>
</dbReference>